<dbReference type="EMBL" id="CACRXK020012192">
    <property type="protein sequence ID" value="CAB4022851.1"/>
    <property type="molecule type" value="Genomic_DNA"/>
</dbReference>
<comment type="caution">
    <text evidence="1">The sequence shown here is derived from an EMBL/GenBank/DDBJ whole genome shotgun (WGS) entry which is preliminary data.</text>
</comment>
<organism evidence="1 2">
    <name type="scientific">Paramuricea clavata</name>
    <name type="common">Red gorgonian</name>
    <name type="synonym">Violescent sea-whip</name>
    <dbReference type="NCBI Taxonomy" id="317549"/>
    <lineage>
        <taxon>Eukaryota</taxon>
        <taxon>Metazoa</taxon>
        <taxon>Cnidaria</taxon>
        <taxon>Anthozoa</taxon>
        <taxon>Octocorallia</taxon>
        <taxon>Malacalcyonacea</taxon>
        <taxon>Plexauridae</taxon>
        <taxon>Paramuricea</taxon>
    </lineage>
</organism>
<sequence>MANVIPLSKTTVDRQLKINYRPISLLASLSKVIEKVVFMRFYNFLLDIGFLNPMQSGYRPGDSTVNQILYLTHKIYEAFELGKEVRVVFLDISKAFDRVWHKGLLYKLKLIGVRDTLLSWFESYLSDRKQRVVIDGQFSQWKNINAGVPQGSVLGPLLFLVYINDITENLETNPLLYADDTSLFDIVESPDITSVKLNNDLSKFSDWEKRWLVTLTLKKLKV</sequence>
<keyword evidence="2" id="KW-1185">Reference proteome</keyword>
<accession>A0A7D9J6I6</accession>
<evidence type="ECO:0000313" key="1">
    <source>
        <dbReference type="EMBL" id="CAB4022851.1"/>
    </source>
</evidence>
<dbReference type="PROSITE" id="PS50878">
    <property type="entry name" value="RT_POL"/>
    <property type="match status" value="1"/>
</dbReference>
<dbReference type="PANTHER" id="PTHR33332">
    <property type="entry name" value="REVERSE TRANSCRIPTASE DOMAIN-CONTAINING PROTEIN"/>
    <property type="match status" value="1"/>
</dbReference>
<dbReference type="CDD" id="cd01650">
    <property type="entry name" value="RT_nLTR_like"/>
    <property type="match status" value="1"/>
</dbReference>
<dbReference type="InterPro" id="IPR043502">
    <property type="entry name" value="DNA/RNA_pol_sf"/>
</dbReference>
<proteinExistence type="predicted"/>
<dbReference type="AlphaFoldDB" id="A0A7D9J6I6"/>
<name>A0A7D9J6I6_PARCT</name>
<dbReference type="OrthoDB" id="10065625at2759"/>
<evidence type="ECO:0000313" key="2">
    <source>
        <dbReference type="Proteomes" id="UP001152795"/>
    </source>
</evidence>
<dbReference type="Pfam" id="PF00078">
    <property type="entry name" value="RVT_1"/>
    <property type="match status" value="1"/>
</dbReference>
<protein>
    <submittedName>
        <fullName evidence="1">Uncharacterized protein</fullName>
    </submittedName>
</protein>
<dbReference type="Proteomes" id="UP001152795">
    <property type="component" value="Unassembled WGS sequence"/>
</dbReference>
<reference evidence="1" key="1">
    <citation type="submission" date="2020-04" db="EMBL/GenBank/DDBJ databases">
        <authorList>
            <person name="Alioto T."/>
            <person name="Alioto T."/>
            <person name="Gomez Garrido J."/>
        </authorList>
    </citation>
    <scope>NUCLEOTIDE SEQUENCE</scope>
    <source>
        <strain evidence="1">A484AB</strain>
    </source>
</reference>
<dbReference type="InterPro" id="IPR000477">
    <property type="entry name" value="RT_dom"/>
</dbReference>
<gene>
    <name evidence="1" type="ORF">PACLA_8A066503</name>
</gene>
<dbReference type="SUPFAM" id="SSF56672">
    <property type="entry name" value="DNA/RNA polymerases"/>
    <property type="match status" value="1"/>
</dbReference>